<dbReference type="RefSeq" id="WP_343961339.1">
    <property type="nucleotide sequence ID" value="NZ_BAAAGK010000005.1"/>
</dbReference>
<reference evidence="3" key="1">
    <citation type="journal article" date="2019" name="Int. J. Syst. Evol. Microbiol.">
        <title>The Global Catalogue of Microorganisms (GCM) 10K type strain sequencing project: providing services to taxonomists for standard genome sequencing and annotation.</title>
        <authorList>
            <consortium name="The Broad Institute Genomics Platform"/>
            <consortium name="The Broad Institute Genome Sequencing Center for Infectious Disease"/>
            <person name="Wu L."/>
            <person name="Ma J."/>
        </authorList>
    </citation>
    <scope>NUCLEOTIDE SEQUENCE [LARGE SCALE GENOMIC DNA]</scope>
    <source>
        <strain evidence="3">JCM 10083</strain>
    </source>
</reference>
<feature type="transmembrane region" description="Helical" evidence="1">
    <location>
        <begin position="105"/>
        <end position="123"/>
    </location>
</feature>
<accession>A0ABW2T6Y5</accession>
<protein>
    <submittedName>
        <fullName evidence="2">Uncharacterized protein</fullName>
    </submittedName>
</protein>
<keyword evidence="1" id="KW-1133">Transmembrane helix</keyword>
<name>A0ABW2T6Y5_9ACTN</name>
<evidence type="ECO:0000256" key="1">
    <source>
        <dbReference type="SAM" id="Phobius"/>
    </source>
</evidence>
<comment type="caution">
    <text evidence="2">The sequence shown here is derived from an EMBL/GenBank/DDBJ whole genome shotgun (WGS) entry which is preliminary data.</text>
</comment>
<evidence type="ECO:0000313" key="3">
    <source>
        <dbReference type="Proteomes" id="UP001596514"/>
    </source>
</evidence>
<feature type="transmembrane region" description="Helical" evidence="1">
    <location>
        <begin position="81"/>
        <end position="99"/>
    </location>
</feature>
<organism evidence="2 3">
    <name type="scientific">Streptosporangium amethystogenes subsp. fukuiense</name>
    <dbReference type="NCBI Taxonomy" id="698418"/>
    <lineage>
        <taxon>Bacteria</taxon>
        <taxon>Bacillati</taxon>
        <taxon>Actinomycetota</taxon>
        <taxon>Actinomycetes</taxon>
        <taxon>Streptosporangiales</taxon>
        <taxon>Streptosporangiaceae</taxon>
        <taxon>Streptosporangium</taxon>
    </lineage>
</organism>
<dbReference type="Proteomes" id="UP001596514">
    <property type="component" value="Unassembled WGS sequence"/>
</dbReference>
<sequence length="149" mass="16080">MKLPRRLTISDQELDRKLATSYRRVSQATAADEQQVQGELDAIAARAAVLEDSRCDHGVPVPAKLITTHVKAGRSIGMERLLVMILISASNAVMSFGLHGSSGQAILSFLVGCAATFFAVQLVQELGAIRERGAVRKKPAESEDRFTST</sequence>
<dbReference type="EMBL" id="JBHTEE010000001">
    <property type="protein sequence ID" value="MFC7604418.1"/>
    <property type="molecule type" value="Genomic_DNA"/>
</dbReference>
<evidence type="ECO:0000313" key="2">
    <source>
        <dbReference type="EMBL" id="MFC7604418.1"/>
    </source>
</evidence>
<proteinExistence type="predicted"/>
<keyword evidence="1" id="KW-0812">Transmembrane</keyword>
<keyword evidence="1" id="KW-0472">Membrane</keyword>
<keyword evidence="3" id="KW-1185">Reference proteome</keyword>
<gene>
    <name evidence="2" type="ORF">ACFQVD_30335</name>
</gene>